<comment type="catalytic activity">
    <reaction evidence="1 9">
        <text>a ribonucleoside 5'-phosphate + H2O = a ribonucleoside + phosphate</text>
        <dbReference type="Rhea" id="RHEA:12484"/>
        <dbReference type="ChEBI" id="CHEBI:15377"/>
        <dbReference type="ChEBI" id="CHEBI:18254"/>
        <dbReference type="ChEBI" id="CHEBI:43474"/>
        <dbReference type="ChEBI" id="CHEBI:58043"/>
        <dbReference type="EC" id="3.1.3.5"/>
    </reaction>
</comment>
<evidence type="ECO:0000256" key="2">
    <source>
        <dbReference type="ARBA" id="ARBA00001946"/>
    </source>
</evidence>
<keyword evidence="8 9" id="KW-0378">Hydrolase</keyword>
<dbReference type="PANTHER" id="PTHR30457:SF0">
    <property type="entry name" value="PHOSPHATASE, PUTATIVE (AFU_ORTHOLOGUE AFUA_4G01070)-RELATED"/>
    <property type="match status" value="1"/>
</dbReference>
<organism evidence="11 12">
    <name type="scientific">Desulfosarcina widdelii</name>
    <dbReference type="NCBI Taxonomy" id="947919"/>
    <lineage>
        <taxon>Bacteria</taxon>
        <taxon>Pseudomonadati</taxon>
        <taxon>Thermodesulfobacteriota</taxon>
        <taxon>Desulfobacteria</taxon>
        <taxon>Desulfobacterales</taxon>
        <taxon>Desulfosarcinaceae</taxon>
        <taxon>Desulfosarcina</taxon>
    </lineage>
</organism>
<sequence length="254" mass="27634">MQVLLTNDDGIYAPGLWALYQAFAEQHRVCVVAPDRERSAVGHGITLHQPIRSQKTRINGGATGFAVNGTPADCVKLGLAELLETPPELVVSGINPGANVGVNVNYSGTVAAAKEAAMAGIPAMAVSITAPGDRHMKDAAVVAASFCRQMMDWKLPQGTFLNVNFPDLPKERIRGVRWSRQGANGCAQHFEKRLDPRNRTYYWQGCDAQGGYDRPDIDGAALQENYISITPIKCDMTDYDALNELARRKVSISY</sequence>
<dbReference type="PANTHER" id="PTHR30457">
    <property type="entry name" value="5'-NUCLEOTIDASE SURE"/>
    <property type="match status" value="1"/>
</dbReference>
<name>A0A5K7ZQ31_9BACT</name>
<dbReference type="AlphaFoldDB" id="A0A5K7ZQ31"/>
<dbReference type="OrthoDB" id="9780815at2"/>
<dbReference type="Pfam" id="PF01975">
    <property type="entry name" value="SurE"/>
    <property type="match status" value="1"/>
</dbReference>
<dbReference type="Gene3D" id="3.40.1210.10">
    <property type="entry name" value="Survival protein SurE-like phosphatase/nucleotidase"/>
    <property type="match status" value="1"/>
</dbReference>
<dbReference type="InterPro" id="IPR036523">
    <property type="entry name" value="SurE-like_sf"/>
</dbReference>
<feature type="binding site" evidence="9">
    <location>
        <position position="95"/>
    </location>
    <ligand>
        <name>a divalent metal cation</name>
        <dbReference type="ChEBI" id="CHEBI:60240"/>
    </ligand>
</feature>
<protein>
    <recommendedName>
        <fullName evidence="9">5'-nucleotidase SurE</fullName>
        <ecNumber evidence="9">3.1.3.5</ecNumber>
    </recommendedName>
    <alternativeName>
        <fullName evidence="9">Nucleoside 5'-monophosphate phosphohydrolase</fullName>
    </alternativeName>
</protein>
<dbReference type="HAMAP" id="MF_00060">
    <property type="entry name" value="SurE"/>
    <property type="match status" value="1"/>
</dbReference>
<feature type="domain" description="Survival protein SurE-like phosphatase/nucleotidase" evidence="10">
    <location>
        <begin position="3"/>
        <end position="184"/>
    </location>
</feature>
<evidence type="ECO:0000313" key="12">
    <source>
        <dbReference type="Proteomes" id="UP000427769"/>
    </source>
</evidence>
<comment type="similarity">
    <text evidence="4 9">Belongs to the SurE nucleotidase family.</text>
</comment>
<evidence type="ECO:0000256" key="8">
    <source>
        <dbReference type="ARBA" id="ARBA00022801"/>
    </source>
</evidence>
<keyword evidence="5 9" id="KW-0963">Cytoplasm</keyword>
<evidence type="ECO:0000313" key="11">
    <source>
        <dbReference type="EMBL" id="BBO78927.1"/>
    </source>
</evidence>
<gene>
    <name evidence="9 11" type="primary">surE</name>
    <name evidence="11" type="ORF">DSCW_63440</name>
</gene>
<dbReference type="NCBIfam" id="NF001492">
    <property type="entry name" value="PRK00346.2-2"/>
    <property type="match status" value="1"/>
</dbReference>
<evidence type="ECO:0000256" key="6">
    <source>
        <dbReference type="ARBA" id="ARBA00022723"/>
    </source>
</evidence>
<dbReference type="Proteomes" id="UP000427769">
    <property type="component" value="Chromosome"/>
</dbReference>
<dbReference type="GO" id="GO:0008253">
    <property type="term" value="F:5'-nucleotidase activity"/>
    <property type="evidence" value="ECO:0007669"/>
    <property type="project" value="UniProtKB-UniRule"/>
</dbReference>
<keyword evidence="12" id="KW-1185">Reference proteome</keyword>
<feature type="binding site" evidence="9">
    <location>
        <position position="39"/>
    </location>
    <ligand>
        <name>a divalent metal cation</name>
        <dbReference type="ChEBI" id="CHEBI:60240"/>
    </ligand>
</feature>
<evidence type="ECO:0000256" key="9">
    <source>
        <dbReference type="HAMAP-Rule" id="MF_00060"/>
    </source>
</evidence>
<evidence type="ECO:0000256" key="5">
    <source>
        <dbReference type="ARBA" id="ARBA00022490"/>
    </source>
</evidence>
<dbReference type="GO" id="GO:0005737">
    <property type="term" value="C:cytoplasm"/>
    <property type="evidence" value="ECO:0007669"/>
    <property type="project" value="UniProtKB-SubCell"/>
</dbReference>
<comment type="function">
    <text evidence="9">Nucleotidase that shows phosphatase activity on nucleoside 5'-monophosphates.</text>
</comment>
<dbReference type="EMBL" id="AP021875">
    <property type="protein sequence ID" value="BBO78927.1"/>
    <property type="molecule type" value="Genomic_DNA"/>
</dbReference>
<dbReference type="SUPFAM" id="SSF64167">
    <property type="entry name" value="SurE-like"/>
    <property type="match status" value="1"/>
</dbReference>
<comment type="cofactor">
    <cofactor evidence="2">
        <name>Mg(2+)</name>
        <dbReference type="ChEBI" id="CHEBI:18420"/>
    </cofactor>
</comment>
<dbReference type="EC" id="3.1.3.5" evidence="9"/>
<evidence type="ECO:0000256" key="4">
    <source>
        <dbReference type="ARBA" id="ARBA00011062"/>
    </source>
</evidence>
<dbReference type="RefSeq" id="WP_155307508.1">
    <property type="nucleotide sequence ID" value="NZ_AP021875.1"/>
</dbReference>
<reference evidence="11 12" key="1">
    <citation type="submission" date="2019-11" db="EMBL/GenBank/DDBJ databases">
        <title>Comparative genomics of hydrocarbon-degrading Desulfosarcina strains.</title>
        <authorList>
            <person name="Watanabe M."/>
            <person name="Kojima H."/>
            <person name="Fukui M."/>
        </authorList>
    </citation>
    <scope>NUCLEOTIDE SEQUENCE [LARGE SCALE GENOMIC DNA]</scope>
    <source>
        <strain evidence="11 12">PP31</strain>
    </source>
</reference>
<keyword evidence="6 9" id="KW-0479">Metal-binding</keyword>
<dbReference type="NCBIfam" id="TIGR00087">
    <property type="entry name" value="surE"/>
    <property type="match status" value="1"/>
</dbReference>
<evidence type="ECO:0000256" key="3">
    <source>
        <dbReference type="ARBA" id="ARBA00004496"/>
    </source>
</evidence>
<accession>A0A5K7ZQ31</accession>
<comment type="cofactor">
    <cofactor evidence="9">
        <name>a divalent metal cation</name>
        <dbReference type="ChEBI" id="CHEBI:60240"/>
    </cofactor>
    <text evidence="9">Binds 1 divalent metal cation per subunit.</text>
</comment>
<dbReference type="NCBIfam" id="NF001490">
    <property type="entry name" value="PRK00346.1-4"/>
    <property type="match status" value="1"/>
</dbReference>
<evidence type="ECO:0000256" key="7">
    <source>
        <dbReference type="ARBA" id="ARBA00022741"/>
    </source>
</evidence>
<keyword evidence="7 9" id="KW-0547">Nucleotide-binding</keyword>
<dbReference type="GO" id="GO:0000166">
    <property type="term" value="F:nucleotide binding"/>
    <property type="evidence" value="ECO:0007669"/>
    <property type="project" value="UniProtKB-KW"/>
</dbReference>
<feature type="binding site" evidence="9">
    <location>
        <position position="8"/>
    </location>
    <ligand>
        <name>a divalent metal cation</name>
        <dbReference type="ChEBI" id="CHEBI:60240"/>
    </ligand>
</feature>
<feature type="binding site" evidence="9">
    <location>
        <position position="9"/>
    </location>
    <ligand>
        <name>a divalent metal cation</name>
        <dbReference type="ChEBI" id="CHEBI:60240"/>
    </ligand>
</feature>
<evidence type="ECO:0000259" key="10">
    <source>
        <dbReference type="Pfam" id="PF01975"/>
    </source>
</evidence>
<dbReference type="InterPro" id="IPR002828">
    <property type="entry name" value="SurE-like_Pase/nucleotidase"/>
</dbReference>
<comment type="subcellular location">
    <subcellularLocation>
        <location evidence="3 9">Cytoplasm</location>
    </subcellularLocation>
</comment>
<dbReference type="InterPro" id="IPR030048">
    <property type="entry name" value="SurE"/>
</dbReference>
<dbReference type="GO" id="GO:0046872">
    <property type="term" value="F:metal ion binding"/>
    <property type="evidence" value="ECO:0007669"/>
    <property type="project" value="UniProtKB-UniRule"/>
</dbReference>
<dbReference type="FunFam" id="3.40.1210.10:FF:000001">
    <property type="entry name" value="5'/3'-nucleotidase SurE"/>
    <property type="match status" value="1"/>
</dbReference>
<proteinExistence type="inferred from homology"/>
<evidence type="ECO:0000256" key="1">
    <source>
        <dbReference type="ARBA" id="ARBA00000815"/>
    </source>
</evidence>
<dbReference type="KEGG" id="dwd:DSCW_63440"/>